<comment type="caution">
    <text evidence="1">The sequence shown here is derived from an EMBL/GenBank/DDBJ whole genome shotgun (WGS) entry which is preliminary data.</text>
</comment>
<evidence type="ECO:0000313" key="1">
    <source>
        <dbReference type="EMBL" id="ORX64114.1"/>
    </source>
</evidence>
<dbReference type="Proteomes" id="UP000193944">
    <property type="component" value="Unassembled WGS sequence"/>
</dbReference>
<sequence length="54" mass="6388">MIIKEYSKYKNFPLLPPDFMLIEKLCLRAITYPNFSSFGALVQNILNFKEFLNI</sequence>
<keyword evidence="2" id="KW-1185">Reference proteome</keyword>
<accession>A0A1Y1VTQ3</accession>
<dbReference type="AlphaFoldDB" id="A0A1Y1VTQ3"/>
<gene>
    <name evidence="1" type="ORF">BCR32DRAFT_287313</name>
</gene>
<proteinExistence type="predicted"/>
<reference evidence="1 2" key="2">
    <citation type="submission" date="2016-08" db="EMBL/GenBank/DDBJ databases">
        <title>Pervasive Adenine N6-methylation of Active Genes in Fungi.</title>
        <authorList>
            <consortium name="DOE Joint Genome Institute"/>
            <person name="Mondo S.J."/>
            <person name="Dannebaum R.O."/>
            <person name="Kuo R.C."/>
            <person name="Labutti K."/>
            <person name="Haridas S."/>
            <person name="Kuo A."/>
            <person name="Salamov A."/>
            <person name="Ahrendt S.R."/>
            <person name="Lipzen A."/>
            <person name="Sullivan W."/>
            <person name="Andreopoulos W.B."/>
            <person name="Clum A."/>
            <person name="Lindquist E."/>
            <person name="Daum C."/>
            <person name="Ramamoorthy G.K."/>
            <person name="Gryganskyi A."/>
            <person name="Culley D."/>
            <person name="Magnuson J.K."/>
            <person name="James T.Y."/>
            <person name="O'Malley M.A."/>
            <person name="Stajich J.E."/>
            <person name="Spatafora J.W."/>
            <person name="Visel A."/>
            <person name="Grigoriev I.V."/>
        </authorList>
    </citation>
    <scope>NUCLEOTIDE SEQUENCE [LARGE SCALE GENOMIC DNA]</scope>
    <source>
        <strain evidence="1 2">S4</strain>
    </source>
</reference>
<protein>
    <submittedName>
        <fullName evidence="1">Uncharacterized protein</fullName>
    </submittedName>
</protein>
<organism evidence="1 2">
    <name type="scientific">Anaeromyces robustus</name>
    <dbReference type="NCBI Taxonomy" id="1754192"/>
    <lineage>
        <taxon>Eukaryota</taxon>
        <taxon>Fungi</taxon>
        <taxon>Fungi incertae sedis</taxon>
        <taxon>Chytridiomycota</taxon>
        <taxon>Chytridiomycota incertae sedis</taxon>
        <taxon>Neocallimastigomycetes</taxon>
        <taxon>Neocallimastigales</taxon>
        <taxon>Neocallimastigaceae</taxon>
        <taxon>Anaeromyces</taxon>
    </lineage>
</organism>
<name>A0A1Y1VTQ3_9FUNG</name>
<evidence type="ECO:0000313" key="2">
    <source>
        <dbReference type="Proteomes" id="UP000193944"/>
    </source>
</evidence>
<dbReference type="EMBL" id="MCFG01000555">
    <property type="protein sequence ID" value="ORX64114.1"/>
    <property type="molecule type" value="Genomic_DNA"/>
</dbReference>
<reference evidence="1 2" key="1">
    <citation type="submission" date="2016-08" db="EMBL/GenBank/DDBJ databases">
        <title>A Parts List for Fungal Cellulosomes Revealed by Comparative Genomics.</title>
        <authorList>
            <consortium name="DOE Joint Genome Institute"/>
            <person name="Haitjema C.H."/>
            <person name="Gilmore S.P."/>
            <person name="Henske J.K."/>
            <person name="Solomon K.V."/>
            <person name="De Groot R."/>
            <person name="Kuo A."/>
            <person name="Mondo S.J."/>
            <person name="Salamov A.A."/>
            <person name="Labutti K."/>
            <person name="Zhao Z."/>
            <person name="Chiniquy J."/>
            <person name="Barry K."/>
            <person name="Brewer H.M."/>
            <person name="Purvine S.O."/>
            <person name="Wright A.T."/>
            <person name="Boxma B."/>
            <person name="Van Alen T."/>
            <person name="Hackstein J.H."/>
            <person name="Baker S.E."/>
            <person name="Grigoriev I.V."/>
            <person name="O'Malley M.A."/>
        </authorList>
    </citation>
    <scope>NUCLEOTIDE SEQUENCE [LARGE SCALE GENOMIC DNA]</scope>
    <source>
        <strain evidence="1 2">S4</strain>
    </source>
</reference>